<dbReference type="EMBL" id="KV750158">
    <property type="protein sequence ID" value="OCL06004.1"/>
    <property type="molecule type" value="Genomic_DNA"/>
</dbReference>
<evidence type="ECO:0000313" key="2">
    <source>
        <dbReference type="EMBL" id="OCL06004.1"/>
    </source>
</evidence>
<feature type="non-terminal residue" evidence="2">
    <location>
        <position position="256"/>
    </location>
</feature>
<name>A0A8E2JR40_9PEZI</name>
<feature type="compositionally biased region" description="Low complexity" evidence="1">
    <location>
        <begin position="109"/>
        <end position="122"/>
    </location>
</feature>
<organism evidence="2 3">
    <name type="scientific">Glonium stellatum</name>
    <dbReference type="NCBI Taxonomy" id="574774"/>
    <lineage>
        <taxon>Eukaryota</taxon>
        <taxon>Fungi</taxon>
        <taxon>Dikarya</taxon>
        <taxon>Ascomycota</taxon>
        <taxon>Pezizomycotina</taxon>
        <taxon>Dothideomycetes</taxon>
        <taxon>Pleosporomycetidae</taxon>
        <taxon>Gloniales</taxon>
        <taxon>Gloniaceae</taxon>
        <taxon>Glonium</taxon>
    </lineage>
</organism>
<dbReference type="OrthoDB" id="3945327at2759"/>
<evidence type="ECO:0000256" key="1">
    <source>
        <dbReference type="SAM" id="MobiDB-lite"/>
    </source>
</evidence>
<gene>
    <name evidence="2" type="ORF">AOQ84DRAFT_366167</name>
</gene>
<evidence type="ECO:0000313" key="3">
    <source>
        <dbReference type="Proteomes" id="UP000250140"/>
    </source>
</evidence>
<keyword evidence="3" id="KW-1185">Reference proteome</keyword>
<dbReference type="AlphaFoldDB" id="A0A8E2JR40"/>
<feature type="compositionally biased region" description="Polar residues" evidence="1">
    <location>
        <begin position="212"/>
        <end position="222"/>
    </location>
</feature>
<dbReference type="Proteomes" id="UP000250140">
    <property type="component" value="Unassembled WGS sequence"/>
</dbReference>
<proteinExistence type="predicted"/>
<protein>
    <submittedName>
        <fullName evidence="2">Uncharacterized protein</fullName>
    </submittedName>
</protein>
<feature type="compositionally biased region" description="Polar residues" evidence="1">
    <location>
        <begin position="87"/>
        <end position="104"/>
    </location>
</feature>
<feature type="region of interest" description="Disordered" evidence="1">
    <location>
        <begin position="26"/>
        <end position="233"/>
    </location>
</feature>
<accession>A0A8E2JR40</accession>
<feature type="compositionally biased region" description="Pro residues" evidence="1">
    <location>
        <begin position="163"/>
        <end position="175"/>
    </location>
</feature>
<sequence>MANPRERQNSQQWNIPLEIQSAYWANTNSNAPANPNTDDDRRFLPVPQNPEPPYNNAGPATSSSDKKKRKPASLRSLIRRRADGEPSSMQPNSNINPNSTSLSPYTYYPQSQNQNQSQSQPQFLEPLRSAPANLHAHRSMPSSPSHGSYPAPLSRAHSAHVQPTPPLSTSPPPPSSQHQHQHQHTQQRYSALDPPSSRAPRASRTYPEAQRDITTAAASLQQPPARPRPQTWLEPFDDASQFHLFVEATSGLPADA</sequence>
<reference evidence="2 3" key="1">
    <citation type="journal article" date="2016" name="Nat. Commun.">
        <title>Ectomycorrhizal ecology is imprinted in the genome of the dominant symbiotic fungus Cenococcum geophilum.</title>
        <authorList>
            <consortium name="DOE Joint Genome Institute"/>
            <person name="Peter M."/>
            <person name="Kohler A."/>
            <person name="Ohm R.A."/>
            <person name="Kuo A."/>
            <person name="Krutzmann J."/>
            <person name="Morin E."/>
            <person name="Arend M."/>
            <person name="Barry K.W."/>
            <person name="Binder M."/>
            <person name="Choi C."/>
            <person name="Clum A."/>
            <person name="Copeland A."/>
            <person name="Grisel N."/>
            <person name="Haridas S."/>
            <person name="Kipfer T."/>
            <person name="LaButti K."/>
            <person name="Lindquist E."/>
            <person name="Lipzen A."/>
            <person name="Maire R."/>
            <person name="Meier B."/>
            <person name="Mihaltcheva S."/>
            <person name="Molinier V."/>
            <person name="Murat C."/>
            <person name="Poggeler S."/>
            <person name="Quandt C.A."/>
            <person name="Sperisen C."/>
            <person name="Tritt A."/>
            <person name="Tisserant E."/>
            <person name="Crous P.W."/>
            <person name="Henrissat B."/>
            <person name="Nehls U."/>
            <person name="Egli S."/>
            <person name="Spatafora J.W."/>
            <person name="Grigoriev I.V."/>
            <person name="Martin F.M."/>
        </authorList>
    </citation>
    <scope>NUCLEOTIDE SEQUENCE [LARGE SCALE GENOMIC DNA]</scope>
    <source>
        <strain evidence="2 3">CBS 207.34</strain>
    </source>
</reference>
<feature type="compositionally biased region" description="Low complexity" evidence="1">
    <location>
        <begin position="26"/>
        <end position="36"/>
    </location>
</feature>